<name>A0AAD9KRI7_RIDPI</name>
<comment type="catalytic activity">
    <reaction evidence="1">
        <text>S-ubiquitinyl-[E2 ubiquitin-conjugating enzyme]-L-cysteine + [acceptor protein]-L-lysine = [E2 ubiquitin-conjugating enzyme]-L-cysteine + N(6)-ubiquitinyl-[acceptor protein]-L-lysine.</text>
        <dbReference type="EC" id="2.3.2.27"/>
    </reaction>
</comment>
<evidence type="ECO:0000256" key="8">
    <source>
        <dbReference type="SAM" id="MobiDB-lite"/>
    </source>
</evidence>
<evidence type="ECO:0000256" key="2">
    <source>
        <dbReference type="ARBA" id="ARBA00012483"/>
    </source>
</evidence>
<dbReference type="EMBL" id="JAODUO010000668">
    <property type="protein sequence ID" value="KAK2176344.1"/>
    <property type="molecule type" value="Genomic_DNA"/>
</dbReference>
<dbReference type="GO" id="GO:0006511">
    <property type="term" value="P:ubiquitin-dependent protein catabolic process"/>
    <property type="evidence" value="ECO:0007669"/>
    <property type="project" value="TreeGrafter"/>
</dbReference>
<keyword evidence="4 7" id="KW-0479">Metal-binding</keyword>
<keyword evidence="3" id="KW-0808">Transferase</keyword>
<evidence type="ECO:0000256" key="3">
    <source>
        <dbReference type="ARBA" id="ARBA00022679"/>
    </source>
</evidence>
<feature type="domain" description="C3H1-type" evidence="9">
    <location>
        <begin position="355"/>
        <end position="383"/>
    </location>
</feature>
<dbReference type="InterPro" id="IPR052249">
    <property type="entry name" value="Roquin_domain"/>
</dbReference>
<dbReference type="EC" id="2.3.2.27" evidence="2"/>
<feature type="region of interest" description="Disordered" evidence="8">
    <location>
        <begin position="1"/>
        <end position="38"/>
    </location>
</feature>
<feature type="compositionally biased region" description="Low complexity" evidence="8">
    <location>
        <begin position="825"/>
        <end position="838"/>
    </location>
</feature>
<dbReference type="InterPro" id="IPR048575">
    <property type="entry name" value="Roquin_1_2-like_ROQ"/>
</dbReference>
<proteinExistence type="predicted"/>
<dbReference type="PANTHER" id="PTHR13139:SF54">
    <property type="entry name" value="RING-TYPE E3 UBIQUITIN TRANSFERASE"/>
    <property type="match status" value="1"/>
</dbReference>
<reference evidence="10" key="1">
    <citation type="journal article" date="2023" name="Mol. Biol. Evol.">
        <title>Third-Generation Sequencing Reveals the Adaptive Role of the Epigenome in Three Deep-Sea Polychaetes.</title>
        <authorList>
            <person name="Perez M."/>
            <person name="Aroh O."/>
            <person name="Sun Y."/>
            <person name="Lan Y."/>
            <person name="Juniper S.K."/>
            <person name="Young C.R."/>
            <person name="Angers B."/>
            <person name="Qian P.Y."/>
        </authorList>
    </citation>
    <scope>NUCLEOTIDE SEQUENCE</scope>
    <source>
        <strain evidence="10">R07B-5</strain>
    </source>
</reference>
<comment type="caution">
    <text evidence="10">The sequence shown here is derived from an EMBL/GenBank/DDBJ whole genome shotgun (WGS) entry which is preliminary data.</text>
</comment>
<evidence type="ECO:0000256" key="4">
    <source>
        <dbReference type="ARBA" id="ARBA00022723"/>
    </source>
</evidence>
<dbReference type="GO" id="GO:0000209">
    <property type="term" value="P:protein polyubiquitination"/>
    <property type="evidence" value="ECO:0007669"/>
    <property type="project" value="TreeGrafter"/>
</dbReference>
<dbReference type="Proteomes" id="UP001209878">
    <property type="component" value="Unassembled WGS sequence"/>
</dbReference>
<dbReference type="GO" id="GO:0010494">
    <property type="term" value="C:cytoplasmic stress granule"/>
    <property type="evidence" value="ECO:0007669"/>
    <property type="project" value="TreeGrafter"/>
</dbReference>
<sequence>MKCPVDQTAVKTDIDDPPVNIAMPDGDGDGDGDPNGVSGDALHYHSVKKRIEDLALYLKPAATATACPLSRPMQRKLVALINCQLGEDDGRVKAMKAARSLGERTVSELILQHQNSAQLSANLWAAVRARGCQFLGPAMQEEVLRLILLALEDGSALSRKVLVLFVVQRLESQYPQASKTAIGHVVQLLYRASCFKVTKRDGESSLMQLKEEFCTYDTLRREHDTQIVQVATEAGLRIAPEQWSSLLYGDVAHKSHMQSIIDKLQTPQSFCQSMTELMLALQRNNDPNNLARLQPHLDLLNKIDSSTEPSAPGWETLDVVVKAVQVVLQGLVEFTQHRGSTGSKVEPPISLQNGKYKTNMCRDLSQRGQCPRGANCTFAHSQDEMERYRGRQRKLLVSRNIGDTATQKEKTDVSCVNKTCHTCVTPNQVAKSGAMTQDDFGLTLLSGQNTPLSSPGSQGMEGHNDIVGSKDSAAQKQQPCHRSCAVLPVAMATPPVNLPSTNMCAVAPAVYHNPSAPCEDWQTGWVPPAPPVQWVAPYCITMQPCPVDGGVVYEQCGTTGGMYTSQAPCIQAPCPPLQNPPQIHSATPVPNLQPYVAPIPQVNPAQTYVTQSHQIPVAQSMTGHVDGSVTARASPGVLRPTPYYNHPIAYAAPQMMVPAQALVPLTYMPANGTVPTNVMAVPWKPYTVMMPVSQQPEDVARYGSATIAPSPQKQLEELNKQRNDLLGRLHKVTGSSAINSLTRTPVPTTGEARSAASTASEMQSLAMCVADSMAATYCTVSLAKHMELASKSVESAPEGATDVLSSSGPAVKWTATDTAVTSAVSTGTSASTTSAEAVETYRHDDAGSGESGTTSDDILMMLSNQFQLMIAPSESSEPSVSTDTPSCPGSDATVCQDDEFVPFEHTIISKYGPISRLAKISVSNAGPVQVTAAKVSDMKPVTAVTPLKRPYPTHSQGLSRFERPTIPHCMYAEHVGEPYGVHSRGKEAGEATLISQAHAIWPGSDSFTSQDAHSMTSQSCDQINNQVAHVTSQIYSLQMCENERLVRELHTIEQKIQHVQQHLDAQTPVVDTAGTAILHSDVAGTGLTNVNVAPPSGYMMHQSHLPYDAFQYSDQNMEE</sequence>
<dbReference type="PROSITE" id="PS50103">
    <property type="entry name" value="ZF_C3H1"/>
    <property type="match status" value="1"/>
</dbReference>
<dbReference type="GO" id="GO:0061630">
    <property type="term" value="F:ubiquitin protein ligase activity"/>
    <property type="evidence" value="ECO:0007669"/>
    <property type="project" value="UniProtKB-EC"/>
</dbReference>
<dbReference type="InterPro" id="IPR000571">
    <property type="entry name" value="Znf_CCCH"/>
</dbReference>
<dbReference type="GO" id="GO:0003729">
    <property type="term" value="F:mRNA binding"/>
    <property type="evidence" value="ECO:0007669"/>
    <property type="project" value="TreeGrafter"/>
</dbReference>
<dbReference type="Gene3D" id="4.10.1000.10">
    <property type="entry name" value="Zinc finger, CCCH-type"/>
    <property type="match status" value="1"/>
</dbReference>
<dbReference type="GO" id="GO:0035613">
    <property type="term" value="F:RNA stem-loop binding"/>
    <property type="evidence" value="ECO:0007669"/>
    <property type="project" value="TreeGrafter"/>
</dbReference>
<dbReference type="GO" id="GO:0003725">
    <property type="term" value="F:double-stranded RNA binding"/>
    <property type="evidence" value="ECO:0007669"/>
    <property type="project" value="TreeGrafter"/>
</dbReference>
<keyword evidence="6 7" id="KW-0862">Zinc</keyword>
<dbReference type="Pfam" id="PF21206">
    <property type="entry name" value="Roquin_1_2-like_ROQ"/>
    <property type="match status" value="1"/>
</dbReference>
<keyword evidence="11" id="KW-1185">Reference proteome</keyword>
<dbReference type="AlphaFoldDB" id="A0AAD9KRI7"/>
<organism evidence="10 11">
    <name type="scientific">Ridgeia piscesae</name>
    <name type="common">Tubeworm</name>
    <dbReference type="NCBI Taxonomy" id="27915"/>
    <lineage>
        <taxon>Eukaryota</taxon>
        <taxon>Metazoa</taxon>
        <taxon>Spiralia</taxon>
        <taxon>Lophotrochozoa</taxon>
        <taxon>Annelida</taxon>
        <taxon>Polychaeta</taxon>
        <taxon>Sedentaria</taxon>
        <taxon>Canalipalpata</taxon>
        <taxon>Sabellida</taxon>
        <taxon>Siboglinidae</taxon>
        <taxon>Ridgeia</taxon>
    </lineage>
</organism>
<dbReference type="GO" id="GO:0008270">
    <property type="term" value="F:zinc ion binding"/>
    <property type="evidence" value="ECO:0007669"/>
    <property type="project" value="UniProtKB-KW"/>
</dbReference>
<dbReference type="InterPro" id="IPR036855">
    <property type="entry name" value="Znf_CCCH_sf"/>
</dbReference>
<feature type="region of interest" description="Disordered" evidence="8">
    <location>
        <begin position="825"/>
        <end position="854"/>
    </location>
</feature>
<dbReference type="SMART" id="SM00356">
    <property type="entry name" value="ZnF_C3H1"/>
    <property type="match status" value="1"/>
</dbReference>
<keyword evidence="5 7" id="KW-0863">Zinc-finger</keyword>
<dbReference type="Pfam" id="PF00642">
    <property type="entry name" value="zf-CCCH"/>
    <property type="match status" value="1"/>
</dbReference>
<evidence type="ECO:0000256" key="1">
    <source>
        <dbReference type="ARBA" id="ARBA00000900"/>
    </source>
</evidence>
<dbReference type="PANTHER" id="PTHR13139">
    <property type="entry name" value="RING FINGER AND CCCH-TYPE ZINC FINGER DOMAIN-CONTAINING PROTEIN"/>
    <property type="match status" value="1"/>
</dbReference>
<dbReference type="GO" id="GO:0000288">
    <property type="term" value="P:nuclear-transcribed mRNA catabolic process, deadenylation-dependent decay"/>
    <property type="evidence" value="ECO:0007669"/>
    <property type="project" value="TreeGrafter"/>
</dbReference>
<gene>
    <name evidence="10" type="ORF">NP493_668g01072</name>
</gene>
<dbReference type="Pfam" id="PF18386">
    <property type="entry name" value="ROQ_II"/>
    <property type="match status" value="1"/>
</dbReference>
<evidence type="ECO:0000256" key="7">
    <source>
        <dbReference type="PROSITE-ProRule" id="PRU00723"/>
    </source>
</evidence>
<evidence type="ECO:0000313" key="11">
    <source>
        <dbReference type="Proteomes" id="UP001209878"/>
    </source>
</evidence>
<protein>
    <recommendedName>
        <fullName evidence="2">RING-type E3 ubiquitin transferase</fullName>
        <ecNumber evidence="2">2.3.2.27</ecNumber>
    </recommendedName>
</protein>
<accession>A0AAD9KRI7</accession>
<evidence type="ECO:0000259" key="9">
    <source>
        <dbReference type="PROSITE" id="PS50103"/>
    </source>
</evidence>
<dbReference type="Gene3D" id="1.20.120.1790">
    <property type="match status" value="1"/>
</dbReference>
<evidence type="ECO:0000313" key="10">
    <source>
        <dbReference type="EMBL" id="KAK2176344.1"/>
    </source>
</evidence>
<evidence type="ECO:0000256" key="5">
    <source>
        <dbReference type="ARBA" id="ARBA00022771"/>
    </source>
</evidence>
<dbReference type="FunFam" id="1.20.120.1790:FF:000001">
    <property type="entry name" value="roquin-1 isoform X1"/>
    <property type="match status" value="1"/>
</dbReference>
<dbReference type="SUPFAM" id="SSF90229">
    <property type="entry name" value="CCCH zinc finger"/>
    <property type="match status" value="1"/>
</dbReference>
<feature type="zinc finger region" description="C3H1-type" evidence="7">
    <location>
        <begin position="355"/>
        <end position="383"/>
    </location>
</feature>
<evidence type="ECO:0000256" key="6">
    <source>
        <dbReference type="ARBA" id="ARBA00022833"/>
    </source>
</evidence>
<dbReference type="InterPro" id="IPR041523">
    <property type="entry name" value="ROQ_II"/>
</dbReference>